<keyword evidence="3" id="KW-1185">Reference proteome</keyword>
<evidence type="ECO:0000259" key="1">
    <source>
        <dbReference type="Pfam" id="PF03781"/>
    </source>
</evidence>
<name>A0A286U2Z7_9BACT</name>
<dbReference type="Gene3D" id="3.90.1580.10">
    <property type="entry name" value="paralog of FGE (formylglycine-generating enzyme)"/>
    <property type="match status" value="1"/>
</dbReference>
<gene>
    <name evidence="2" type="ORF">SCALIN_C34_0059</name>
</gene>
<proteinExistence type="predicted"/>
<feature type="domain" description="Sulfatase-modifying factor enzyme-like" evidence="1">
    <location>
        <begin position="23"/>
        <end position="242"/>
    </location>
</feature>
<accession>A0A286U2Z7</accession>
<dbReference type="InterPro" id="IPR016187">
    <property type="entry name" value="CTDL_fold"/>
</dbReference>
<dbReference type="RefSeq" id="WP_096895896.1">
    <property type="nucleotide sequence ID" value="NZ_BAOS01000034.1"/>
</dbReference>
<organism evidence="2 3">
    <name type="scientific">Candidatus Scalindua japonica</name>
    <dbReference type="NCBI Taxonomy" id="1284222"/>
    <lineage>
        <taxon>Bacteria</taxon>
        <taxon>Pseudomonadati</taxon>
        <taxon>Planctomycetota</taxon>
        <taxon>Candidatus Brocadiia</taxon>
        <taxon>Candidatus Brocadiales</taxon>
        <taxon>Candidatus Scalinduaceae</taxon>
        <taxon>Candidatus Scalindua</taxon>
    </lineage>
</organism>
<dbReference type="SUPFAM" id="SSF56436">
    <property type="entry name" value="C-type lectin-like"/>
    <property type="match status" value="1"/>
</dbReference>
<sequence length="252" mass="29120">MKIVVSLVTTLLLFLFSQIVIAEPEMVFVKGGCFEMGDTFDEGEDDENPVHEICVNDFYIGKYEVTETEWAEMMKTSKSDVNGSGNYPVENVSWEDVHNYIIKLNKMTGKNYRLPTEAEWEYAARSGGNKERWAGTSDEAELKDYAWYEDNSERMAHPVGQKNPNGLGIHDMCGNVWEWVFDNYDEQYYESGHKDNPNGPLTGFYRVLRGGSWINTPMDVRTAVRGRRIPMDWFQHEGFRLVLSHKTKLKKE</sequence>
<dbReference type="OrthoDB" id="9812426at2"/>
<dbReference type="InterPro" id="IPR005532">
    <property type="entry name" value="SUMF_dom"/>
</dbReference>
<dbReference type="GO" id="GO:0120147">
    <property type="term" value="F:formylglycine-generating oxidase activity"/>
    <property type="evidence" value="ECO:0007669"/>
    <property type="project" value="TreeGrafter"/>
</dbReference>
<dbReference type="AlphaFoldDB" id="A0A286U2Z7"/>
<dbReference type="Proteomes" id="UP000218542">
    <property type="component" value="Unassembled WGS sequence"/>
</dbReference>
<dbReference type="Pfam" id="PF03781">
    <property type="entry name" value="FGE-sulfatase"/>
    <property type="match status" value="1"/>
</dbReference>
<reference evidence="3" key="1">
    <citation type="journal article" date="2017" name="Environ. Microbiol. Rep.">
        <title>Genetic Diversity of Marine Anaerobic Ammonium-Oxidizing Bacteria as Revealed by Genomic and Proteomic Analyses of 'Candidatus Scalindua japonica'.</title>
        <authorList>
            <person name="Oshiki M."/>
            <person name="Mizuto K."/>
            <person name="Kimura Z."/>
            <person name="Kindaichi T."/>
            <person name="Satoh H."/>
            <person name="Okabe S."/>
        </authorList>
    </citation>
    <scope>NUCLEOTIDE SEQUENCE [LARGE SCALE GENOMIC DNA]</scope>
    <source>
        <strain evidence="3">husup-a2</strain>
    </source>
</reference>
<dbReference type="InterPro" id="IPR051043">
    <property type="entry name" value="Sulfatase_Mod_Factor_Kinase"/>
</dbReference>
<evidence type="ECO:0000313" key="2">
    <source>
        <dbReference type="EMBL" id="GAX62508.1"/>
    </source>
</evidence>
<dbReference type="InterPro" id="IPR042095">
    <property type="entry name" value="SUMF_sf"/>
</dbReference>
<protein>
    <submittedName>
        <fullName evidence="2">Sulphatase-modifying factor protein</fullName>
    </submittedName>
</protein>
<comment type="caution">
    <text evidence="2">The sequence shown here is derived from an EMBL/GenBank/DDBJ whole genome shotgun (WGS) entry which is preliminary data.</text>
</comment>
<dbReference type="PANTHER" id="PTHR23150:SF19">
    <property type="entry name" value="FORMYLGLYCINE-GENERATING ENZYME"/>
    <property type="match status" value="1"/>
</dbReference>
<dbReference type="PANTHER" id="PTHR23150">
    <property type="entry name" value="SULFATASE MODIFYING FACTOR 1, 2"/>
    <property type="match status" value="1"/>
</dbReference>
<dbReference type="EMBL" id="BAOS01000034">
    <property type="protein sequence ID" value="GAX62508.1"/>
    <property type="molecule type" value="Genomic_DNA"/>
</dbReference>
<evidence type="ECO:0000313" key="3">
    <source>
        <dbReference type="Proteomes" id="UP000218542"/>
    </source>
</evidence>